<accession>A0A5K3G846</accession>
<sequence>MGHRMTRLDNFRWHVESSPLLSILRDGLGFDSRYSNASAKTNVEYPSPSKKETDTTEEILLTNHKPEKHIRRRPLESTTLTASLVFYSPRSYLSLVGCLSSTHAIATQRDT</sequence>
<proteinExistence type="predicted"/>
<reference evidence="1" key="1">
    <citation type="submission" date="2019-11" db="UniProtKB">
        <authorList>
            <consortium name="WormBaseParasite"/>
        </authorList>
    </citation>
    <scope>IDENTIFICATION</scope>
</reference>
<dbReference type="WBParaSite" id="MCU_014777-RA">
    <property type="protein sequence ID" value="MCU_014777-RA"/>
    <property type="gene ID" value="MCU_014777"/>
</dbReference>
<protein>
    <submittedName>
        <fullName evidence="1">Uncharacterized protein</fullName>
    </submittedName>
</protein>
<evidence type="ECO:0000313" key="1">
    <source>
        <dbReference type="WBParaSite" id="MCU_014777-RA"/>
    </source>
</evidence>
<organism evidence="1">
    <name type="scientific">Mesocestoides corti</name>
    <name type="common">Flatworm</name>
    <dbReference type="NCBI Taxonomy" id="53468"/>
    <lineage>
        <taxon>Eukaryota</taxon>
        <taxon>Metazoa</taxon>
        <taxon>Spiralia</taxon>
        <taxon>Lophotrochozoa</taxon>
        <taxon>Platyhelminthes</taxon>
        <taxon>Cestoda</taxon>
        <taxon>Eucestoda</taxon>
        <taxon>Cyclophyllidea</taxon>
        <taxon>Mesocestoididae</taxon>
        <taxon>Mesocestoides</taxon>
    </lineage>
</organism>
<name>A0A5K3G846_MESCO</name>
<dbReference type="AlphaFoldDB" id="A0A5K3G846"/>